<comment type="caution">
    <text evidence="2">The sequence shown here is derived from an EMBL/GenBank/DDBJ whole genome shotgun (WGS) entry which is preliminary data.</text>
</comment>
<evidence type="ECO:0000313" key="2">
    <source>
        <dbReference type="EMBL" id="EPY15057.1"/>
    </source>
</evidence>
<gene>
    <name evidence="2" type="ORF">STCU_12368</name>
</gene>
<dbReference type="OrthoDB" id="267681at2759"/>
<organism evidence="2 3">
    <name type="scientific">Strigomonas culicis</name>
    <dbReference type="NCBI Taxonomy" id="28005"/>
    <lineage>
        <taxon>Eukaryota</taxon>
        <taxon>Discoba</taxon>
        <taxon>Euglenozoa</taxon>
        <taxon>Kinetoplastea</taxon>
        <taxon>Metakinetoplastina</taxon>
        <taxon>Trypanosomatida</taxon>
        <taxon>Trypanosomatidae</taxon>
        <taxon>Strigomonadinae</taxon>
        <taxon>Strigomonas</taxon>
    </lineage>
</organism>
<keyword evidence="1" id="KW-0175">Coiled coil</keyword>
<dbReference type="AlphaFoldDB" id="S9TAP9"/>
<reference evidence="2 3" key="1">
    <citation type="journal article" date="2013" name="PLoS ONE">
        <title>Predicting the Proteins of Angomonas deanei, Strigomonas culicis and Their Respective Endosymbionts Reveals New Aspects of the Trypanosomatidae Family.</title>
        <authorList>
            <person name="Motta M.C."/>
            <person name="Martins A.C."/>
            <person name="de Souza S.S."/>
            <person name="Catta-Preta C.M."/>
            <person name="Silva R."/>
            <person name="Klein C.C."/>
            <person name="de Almeida L.G."/>
            <person name="de Lima Cunha O."/>
            <person name="Ciapina L.P."/>
            <person name="Brocchi M."/>
            <person name="Colabardini A.C."/>
            <person name="de Araujo Lima B."/>
            <person name="Machado C.R."/>
            <person name="de Almeida Soares C.M."/>
            <person name="Probst C.M."/>
            <person name="de Menezes C.B."/>
            <person name="Thompson C.E."/>
            <person name="Bartholomeu D.C."/>
            <person name="Gradia D.F."/>
            <person name="Pavoni D.P."/>
            <person name="Grisard E.C."/>
            <person name="Fantinatti-Garboggini F."/>
            <person name="Marchini F.K."/>
            <person name="Rodrigues-Luiz G.F."/>
            <person name="Wagner G."/>
            <person name="Goldman G.H."/>
            <person name="Fietto J.L."/>
            <person name="Elias M.C."/>
            <person name="Goldman M.H."/>
            <person name="Sagot M.F."/>
            <person name="Pereira M."/>
            <person name="Stoco P.H."/>
            <person name="de Mendonca-Neto R.P."/>
            <person name="Teixeira S.M."/>
            <person name="Maciel T.E."/>
            <person name="de Oliveira Mendes T.A."/>
            <person name="Urmenyi T.P."/>
            <person name="de Souza W."/>
            <person name="Schenkman S."/>
            <person name="de Vasconcelos A.T."/>
        </authorList>
    </citation>
    <scope>NUCLEOTIDE SEQUENCE [LARGE SCALE GENOMIC DNA]</scope>
</reference>
<name>S9TAP9_9TRYP</name>
<keyword evidence="3" id="KW-1185">Reference proteome</keyword>
<dbReference type="Proteomes" id="UP000015354">
    <property type="component" value="Unassembled WGS sequence"/>
</dbReference>
<feature type="coiled-coil region" evidence="1">
    <location>
        <begin position="82"/>
        <end position="116"/>
    </location>
</feature>
<evidence type="ECO:0000313" key="3">
    <source>
        <dbReference type="Proteomes" id="UP000015354"/>
    </source>
</evidence>
<accession>S9TAP9</accession>
<dbReference type="EMBL" id="ATMH01012648">
    <property type="protein sequence ID" value="EPY15057.1"/>
    <property type="molecule type" value="Genomic_DNA"/>
</dbReference>
<sequence length="177" mass="20396">MMEENEQDLKEMEDALNEKVKEASDALERLEELTAMLQEARDSEEKCLQQRTESDAETFRLQRELDRLRAQQNAVSNGSTGNEVLLTQLNKTNDERELLERTLVDLQKRMASVNDDFAKQKSAWHQKDKETEEVIKELRKCLRIAMGNLSQCQTTISTSGGVLSGLEAEVRRLYEMQ</sequence>
<protein>
    <submittedName>
        <fullName evidence="2">Uncharacterized protein</fullName>
    </submittedName>
</protein>
<evidence type="ECO:0000256" key="1">
    <source>
        <dbReference type="SAM" id="Coils"/>
    </source>
</evidence>
<dbReference type="Gene3D" id="1.10.287.1490">
    <property type="match status" value="1"/>
</dbReference>
<feature type="coiled-coil region" evidence="1">
    <location>
        <begin position="2"/>
        <end position="50"/>
    </location>
</feature>
<proteinExistence type="predicted"/>